<feature type="signal peptide" evidence="2">
    <location>
        <begin position="1"/>
        <end position="24"/>
    </location>
</feature>
<evidence type="ECO:0008006" key="5">
    <source>
        <dbReference type="Google" id="ProtNLM"/>
    </source>
</evidence>
<proteinExistence type="predicted"/>
<sequence length="539" mass="54312">MLANKKSLLAVSIAASLTLTGCFSDNDNNVKVTPPTPTEPVTEVVPPSDLVTEQPAKVFAASVIDSANADVLEEATVKFLVDGAAATSLTDVNGADLTSVVVDASGSFTFLSKEGASGEVTAVVTKTGYAAKSFIVDLDAEADEGAKDVPLQFALVKIAGDNLKETTEAVAVDGAVTTAQVTVEAKTESGKGGTGVAIDASTELRDATGAPVSGGDVSLSVLAADSNDNSVGAIIPEGLNAAGATQVATPVGVTNVNMQAGTTKIKQFNKPITLTTTLPASSGVTVGDVLDVASHDEDTGEWQSETNKATVTAQNADGTFAAQFKTNHLTFFSVNQSAPVCQNGVSINVTSGTVPPRGLAVSITSSDGSIGSYLRGNSKQIISGSATARYGISATATANVRVYDYSGNDWYNSNGEVNVCGSIPVTLGNPVQTFDADFTLAGTCADTSNGTVAVDLSGSVVTYAKNGKAASVAASLGNSTFRLSGLEANAEYTIRTTVRGAQVASGGQSVVTNTTTGAATSPISQAVTLTCETRVVTGG</sequence>
<organism evidence="3 4">
    <name type="scientific">Pseudoalteromonas caenipelagi</name>
    <dbReference type="NCBI Taxonomy" id="2726988"/>
    <lineage>
        <taxon>Bacteria</taxon>
        <taxon>Pseudomonadati</taxon>
        <taxon>Pseudomonadota</taxon>
        <taxon>Gammaproteobacteria</taxon>
        <taxon>Alteromonadales</taxon>
        <taxon>Pseudoalteromonadaceae</taxon>
        <taxon>Pseudoalteromonas</taxon>
    </lineage>
</organism>
<evidence type="ECO:0000313" key="4">
    <source>
        <dbReference type="Proteomes" id="UP000586305"/>
    </source>
</evidence>
<name>A0A849VJE3_9GAMM</name>
<evidence type="ECO:0000256" key="2">
    <source>
        <dbReference type="SAM" id="SignalP"/>
    </source>
</evidence>
<reference evidence="3 4" key="1">
    <citation type="submission" date="2020-04" db="EMBL/GenBank/DDBJ databases">
        <title>Pseudoalteromonas caenipelagi sp. nov., isolated from a tidal flat.</title>
        <authorList>
            <person name="Park S."/>
            <person name="Yoon J.-H."/>
        </authorList>
    </citation>
    <scope>NUCLEOTIDE SEQUENCE [LARGE SCALE GENOMIC DNA]</scope>
    <source>
        <strain evidence="3 4">JBTF-M23</strain>
    </source>
</reference>
<dbReference type="AlphaFoldDB" id="A0A849VJE3"/>
<accession>A0A849VJE3</accession>
<feature type="region of interest" description="Disordered" evidence="1">
    <location>
        <begin position="26"/>
        <end position="45"/>
    </location>
</feature>
<evidence type="ECO:0000313" key="3">
    <source>
        <dbReference type="EMBL" id="NOU51757.1"/>
    </source>
</evidence>
<feature type="chain" id="PRO_5032447158" description="Carboxypeptidase family protein" evidence="2">
    <location>
        <begin position="25"/>
        <end position="539"/>
    </location>
</feature>
<dbReference type="RefSeq" id="WP_171626816.1">
    <property type="nucleotide sequence ID" value="NZ_JABBPG010000006.1"/>
</dbReference>
<gene>
    <name evidence="3" type="ORF">HG263_14565</name>
</gene>
<dbReference type="PROSITE" id="PS51257">
    <property type="entry name" value="PROKAR_LIPOPROTEIN"/>
    <property type="match status" value="1"/>
</dbReference>
<comment type="caution">
    <text evidence="3">The sequence shown here is derived from an EMBL/GenBank/DDBJ whole genome shotgun (WGS) entry which is preliminary data.</text>
</comment>
<keyword evidence="2" id="KW-0732">Signal</keyword>
<evidence type="ECO:0000256" key="1">
    <source>
        <dbReference type="SAM" id="MobiDB-lite"/>
    </source>
</evidence>
<dbReference type="Proteomes" id="UP000586305">
    <property type="component" value="Unassembled WGS sequence"/>
</dbReference>
<keyword evidence="4" id="KW-1185">Reference proteome</keyword>
<dbReference type="EMBL" id="JABBPG010000006">
    <property type="protein sequence ID" value="NOU51757.1"/>
    <property type="molecule type" value="Genomic_DNA"/>
</dbReference>
<protein>
    <recommendedName>
        <fullName evidence="5">Carboxypeptidase family protein</fullName>
    </recommendedName>
</protein>